<protein>
    <submittedName>
        <fullName evidence="2">Uncharacterized protein</fullName>
    </submittedName>
</protein>
<comment type="caution">
    <text evidence="2">The sequence shown here is derived from an EMBL/GenBank/DDBJ whole genome shotgun (WGS) entry which is preliminary data.</text>
</comment>
<feature type="transmembrane region" description="Helical" evidence="1">
    <location>
        <begin position="95"/>
        <end position="113"/>
    </location>
</feature>
<dbReference type="EMBL" id="MFLZ01000013">
    <property type="protein sequence ID" value="OGG80082.1"/>
    <property type="molecule type" value="Genomic_DNA"/>
</dbReference>
<dbReference type="AlphaFoldDB" id="A0A1F6F2L3"/>
<proteinExistence type="predicted"/>
<feature type="transmembrane region" description="Helical" evidence="1">
    <location>
        <begin position="68"/>
        <end position="89"/>
    </location>
</feature>
<name>A0A1F6F2L3_9BACT</name>
<sequence length="126" mass="14234">MGLRLGALFGWGIVIYAIMFLLWSAFVMYGFVEGFAPRAVGFLVLIITTVMAGRALRVHTWRDILPYSLSWGIMMAVFDGLMSVPLAGWEVFLDWNVWFGYAVVALGPLLALYPRFERFQSRTSSV</sequence>
<dbReference type="Proteomes" id="UP000177372">
    <property type="component" value="Unassembled WGS sequence"/>
</dbReference>
<feature type="transmembrane region" description="Helical" evidence="1">
    <location>
        <begin position="7"/>
        <end position="29"/>
    </location>
</feature>
<evidence type="ECO:0000313" key="2">
    <source>
        <dbReference type="EMBL" id="OGG80082.1"/>
    </source>
</evidence>
<keyword evidence="1" id="KW-0472">Membrane</keyword>
<evidence type="ECO:0000313" key="3">
    <source>
        <dbReference type="Proteomes" id="UP000177372"/>
    </source>
</evidence>
<accession>A0A1F6F2L3</accession>
<reference evidence="2 3" key="1">
    <citation type="journal article" date="2016" name="Nat. Commun.">
        <title>Thousands of microbial genomes shed light on interconnected biogeochemical processes in an aquifer system.</title>
        <authorList>
            <person name="Anantharaman K."/>
            <person name="Brown C.T."/>
            <person name="Hug L.A."/>
            <person name="Sharon I."/>
            <person name="Castelle C.J."/>
            <person name="Probst A.J."/>
            <person name="Thomas B.C."/>
            <person name="Singh A."/>
            <person name="Wilkins M.J."/>
            <person name="Karaoz U."/>
            <person name="Brodie E.L."/>
            <person name="Williams K.H."/>
            <person name="Hubbard S.S."/>
            <person name="Banfield J.F."/>
        </authorList>
    </citation>
    <scope>NUCLEOTIDE SEQUENCE [LARGE SCALE GENOMIC DNA]</scope>
</reference>
<evidence type="ECO:0000256" key="1">
    <source>
        <dbReference type="SAM" id="Phobius"/>
    </source>
</evidence>
<keyword evidence="1" id="KW-1133">Transmembrane helix</keyword>
<feature type="transmembrane region" description="Helical" evidence="1">
    <location>
        <begin position="35"/>
        <end position="56"/>
    </location>
</feature>
<organism evidence="2 3">
    <name type="scientific">Candidatus Kaiserbacteria bacterium RIFCSPLOWO2_01_FULL_54_13</name>
    <dbReference type="NCBI Taxonomy" id="1798512"/>
    <lineage>
        <taxon>Bacteria</taxon>
        <taxon>Candidatus Kaiseribacteriota</taxon>
    </lineage>
</organism>
<keyword evidence="1" id="KW-0812">Transmembrane</keyword>
<gene>
    <name evidence="2" type="ORF">A3A39_02745</name>
</gene>